<dbReference type="EMBL" id="VJMI01020144">
    <property type="protein sequence ID" value="KAF0705314.1"/>
    <property type="molecule type" value="Genomic_DNA"/>
</dbReference>
<comment type="caution">
    <text evidence="1">The sequence shown here is derived from an EMBL/GenBank/DDBJ whole genome shotgun (WGS) entry which is preliminary data.</text>
</comment>
<accession>A0A6A4Z5C5</accession>
<name>A0A6A4Z5C5_APHAT</name>
<dbReference type="Proteomes" id="UP000469452">
    <property type="component" value="Unassembled WGS sequence"/>
</dbReference>
<organism evidence="1 2">
    <name type="scientific">Aphanomyces astaci</name>
    <name type="common">Crayfish plague agent</name>
    <dbReference type="NCBI Taxonomy" id="112090"/>
    <lineage>
        <taxon>Eukaryota</taxon>
        <taxon>Sar</taxon>
        <taxon>Stramenopiles</taxon>
        <taxon>Oomycota</taxon>
        <taxon>Saprolegniomycetes</taxon>
        <taxon>Saprolegniales</taxon>
        <taxon>Verrucalvaceae</taxon>
        <taxon>Aphanomyces</taxon>
    </lineage>
</organism>
<dbReference type="VEuPathDB" id="FungiDB:H257_01614"/>
<reference evidence="1 2" key="1">
    <citation type="submission" date="2019-06" db="EMBL/GenBank/DDBJ databases">
        <title>Genomics analysis of Aphanomyces spp. identifies a new class of oomycete effector associated with host adaptation.</title>
        <authorList>
            <person name="Gaulin E."/>
        </authorList>
    </citation>
    <scope>NUCLEOTIDE SEQUENCE [LARGE SCALE GENOMIC DNA]</scope>
    <source>
        <strain evidence="1 2">E</strain>
    </source>
</reference>
<gene>
    <name evidence="1" type="ORF">AaE_014574</name>
</gene>
<protein>
    <submittedName>
        <fullName evidence="1">Uncharacterized protein</fullName>
    </submittedName>
</protein>
<sequence>MSLVTCPNQCSHRGKCASLRQLAALQEANGVILPPSVYGSNPNAISTWDADTIFGCQCGKALTLFGDAPRFTAYDCSELPCPKGDDPWTLNQANEVQAISCTADGGLVSISFRDFSTNMLPFNAAASRVQQALESLPSIGRVSVTMTAGVLCSLASPSTINDGVVRDKLRSSALLSRGPVEADILWGECCSVGDSHNYRNY</sequence>
<proteinExistence type="predicted"/>
<evidence type="ECO:0000313" key="1">
    <source>
        <dbReference type="EMBL" id="KAF0705314.1"/>
    </source>
</evidence>
<evidence type="ECO:0000313" key="2">
    <source>
        <dbReference type="Proteomes" id="UP000469452"/>
    </source>
</evidence>
<dbReference type="AlphaFoldDB" id="A0A6A4Z5C5"/>